<dbReference type="RefSeq" id="WP_203010093.1">
    <property type="nucleotide sequence ID" value="NZ_JADWYU010000082.1"/>
</dbReference>
<dbReference type="Proteomes" id="UP000604475">
    <property type="component" value="Unassembled WGS sequence"/>
</dbReference>
<keyword evidence="3 6" id="KW-0808">Transferase</keyword>
<keyword evidence="4 6" id="KW-0450">Lipoyl</keyword>
<dbReference type="Pfam" id="PF00198">
    <property type="entry name" value="2-oxoacid_dh"/>
    <property type="match status" value="1"/>
</dbReference>
<dbReference type="Gene3D" id="2.40.50.100">
    <property type="match status" value="1"/>
</dbReference>
<dbReference type="PANTHER" id="PTHR43178">
    <property type="entry name" value="DIHYDROLIPOAMIDE ACETYLTRANSFERASE COMPONENT OF PYRUVATE DEHYDROGENASE COMPLEX"/>
    <property type="match status" value="1"/>
</dbReference>
<feature type="compositionally biased region" description="Low complexity" evidence="7">
    <location>
        <begin position="105"/>
        <end position="125"/>
    </location>
</feature>
<dbReference type="EMBL" id="JAEACQ010000163">
    <property type="protein sequence ID" value="MBL7627764.1"/>
    <property type="molecule type" value="Genomic_DNA"/>
</dbReference>
<evidence type="ECO:0000256" key="1">
    <source>
        <dbReference type="ARBA" id="ARBA00001938"/>
    </source>
</evidence>
<dbReference type="InterPro" id="IPR000089">
    <property type="entry name" value="Biotin_lipoyl"/>
</dbReference>
<dbReference type="InterPro" id="IPR001078">
    <property type="entry name" value="2-oxoacid_DH_actylTfrase"/>
</dbReference>
<dbReference type="CDD" id="cd06849">
    <property type="entry name" value="lipoyl_domain"/>
    <property type="match status" value="1"/>
</dbReference>
<organism evidence="10 11">
    <name type="scientific">Frankia nepalensis</name>
    <dbReference type="NCBI Taxonomy" id="1836974"/>
    <lineage>
        <taxon>Bacteria</taxon>
        <taxon>Bacillati</taxon>
        <taxon>Actinomycetota</taxon>
        <taxon>Actinomycetes</taxon>
        <taxon>Frankiales</taxon>
        <taxon>Frankiaceae</taxon>
        <taxon>Frankia</taxon>
    </lineage>
</organism>
<dbReference type="Gene3D" id="3.30.559.10">
    <property type="entry name" value="Chloramphenicol acetyltransferase-like domain"/>
    <property type="match status" value="1"/>
</dbReference>
<dbReference type="GO" id="GO:0031405">
    <property type="term" value="F:lipoic acid binding"/>
    <property type="evidence" value="ECO:0007669"/>
    <property type="project" value="TreeGrafter"/>
</dbReference>
<dbReference type="InterPro" id="IPR004167">
    <property type="entry name" value="PSBD"/>
</dbReference>
<gene>
    <name evidence="10" type="ORF">I7412_11405</name>
</gene>
<dbReference type="PANTHER" id="PTHR43178:SF5">
    <property type="entry name" value="LIPOAMIDE ACYLTRANSFERASE COMPONENT OF BRANCHED-CHAIN ALPHA-KETO ACID DEHYDROGENASE COMPLEX, MITOCHONDRIAL"/>
    <property type="match status" value="1"/>
</dbReference>
<dbReference type="EC" id="2.3.1.-" evidence="6"/>
<comment type="caution">
    <text evidence="10">The sequence shown here is derived from an EMBL/GenBank/DDBJ whole genome shotgun (WGS) entry which is preliminary data.</text>
</comment>
<dbReference type="GO" id="GO:0005737">
    <property type="term" value="C:cytoplasm"/>
    <property type="evidence" value="ECO:0007669"/>
    <property type="project" value="TreeGrafter"/>
</dbReference>
<evidence type="ECO:0000256" key="7">
    <source>
        <dbReference type="SAM" id="MobiDB-lite"/>
    </source>
</evidence>
<accession>A0A937ULE8</accession>
<dbReference type="SUPFAM" id="SSF52777">
    <property type="entry name" value="CoA-dependent acyltransferases"/>
    <property type="match status" value="1"/>
</dbReference>
<dbReference type="GO" id="GO:0016407">
    <property type="term" value="F:acetyltransferase activity"/>
    <property type="evidence" value="ECO:0007669"/>
    <property type="project" value="TreeGrafter"/>
</dbReference>
<dbReference type="InterPro" id="IPR011053">
    <property type="entry name" value="Single_hybrid_motif"/>
</dbReference>
<feature type="compositionally biased region" description="Low complexity" evidence="7">
    <location>
        <begin position="273"/>
        <end position="285"/>
    </location>
</feature>
<dbReference type="InterPro" id="IPR023213">
    <property type="entry name" value="CAT-like_dom_sf"/>
</dbReference>
<evidence type="ECO:0000256" key="5">
    <source>
        <dbReference type="ARBA" id="ARBA00023315"/>
    </source>
</evidence>
<keyword evidence="11" id="KW-1185">Reference proteome</keyword>
<feature type="region of interest" description="Disordered" evidence="7">
    <location>
        <begin position="84"/>
        <end position="202"/>
    </location>
</feature>
<dbReference type="PROSITE" id="PS51826">
    <property type="entry name" value="PSBD"/>
    <property type="match status" value="1"/>
</dbReference>
<dbReference type="FunFam" id="3.30.559.10:FF:000007">
    <property type="entry name" value="Dihydrolipoamide acetyltransferase component of pyruvate dehydrogenase complex"/>
    <property type="match status" value="1"/>
</dbReference>
<feature type="domain" description="Lipoyl-binding" evidence="8">
    <location>
        <begin position="3"/>
        <end position="78"/>
    </location>
</feature>
<dbReference type="Gene3D" id="4.10.320.10">
    <property type="entry name" value="E3-binding domain"/>
    <property type="match status" value="1"/>
</dbReference>
<dbReference type="Pfam" id="PF00364">
    <property type="entry name" value="Biotin_lipoyl"/>
    <property type="match status" value="1"/>
</dbReference>
<comment type="similarity">
    <text evidence="2 6">Belongs to the 2-oxoacid dehydrogenase family.</text>
</comment>
<dbReference type="PROSITE" id="PS50968">
    <property type="entry name" value="BIOTINYL_LIPOYL"/>
    <property type="match status" value="1"/>
</dbReference>
<dbReference type="SUPFAM" id="SSF51230">
    <property type="entry name" value="Single hybrid motif"/>
    <property type="match status" value="1"/>
</dbReference>
<dbReference type="AlphaFoldDB" id="A0A937ULE8"/>
<evidence type="ECO:0000259" key="9">
    <source>
        <dbReference type="PROSITE" id="PS51826"/>
    </source>
</evidence>
<dbReference type="Pfam" id="PF02817">
    <property type="entry name" value="E3_binding"/>
    <property type="match status" value="1"/>
</dbReference>
<protein>
    <recommendedName>
        <fullName evidence="6">Dihydrolipoamide acetyltransferase component of pyruvate dehydrogenase complex</fullName>
        <ecNumber evidence="6">2.3.1.-</ecNumber>
    </recommendedName>
</protein>
<evidence type="ECO:0000313" key="10">
    <source>
        <dbReference type="EMBL" id="MBL7627764.1"/>
    </source>
</evidence>
<evidence type="ECO:0000259" key="8">
    <source>
        <dbReference type="PROSITE" id="PS50968"/>
    </source>
</evidence>
<sequence length="544" mass="54345">MARREFRLPDLGEGLAEAEIVRWLVAVGDVVAVNQPLVEVETAKALVELPSPFAGRLVETHGADGDTVLVGTVLVTIEENEDARTAGAGPGAPGATAMPPPVPQAPLASAGAAPGGPAADGPGAPAGRGGDREPMLVGYGPRATPGGPAGAGRARRRRRPGGMPAPLGGSLAGRATSNGAHRAGPAVAPPPAQAGWPAGHPPAAPVPARATLAKPPVRRLARDLGVDLHTLTGTGPAGSISRADVEAAAGILVPGAPGAAPATEPGPPPPAAAPAAAPNGAPAGTPVAAAAATAQAGQIPTEAVFDERAQAWRLRVSGVRRATARAMVSSAFTAPHVTEFLAADLTETMTARDRLAALPEYAGVKVTPLLFVARALLVAIRRRPMINAAWVENGAGDPEIVVPAAVNLGVAVASPRGLLVPNIPDAGRLDMAGLARALHDLTARARAGQAAPADLTGGTITITNVGVFGVDIGTPILNPGEAAILAVGAIRPAPWVHEGQLAVRTVGQLALSFDHRLVDGELGSAVLADVAAMLTDPTRLLAWS</sequence>
<dbReference type="InterPro" id="IPR050743">
    <property type="entry name" value="2-oxoacid_DH_E2_comp"/>
</dbReference>
<evidence type="ECO:0000256" key="6">
    <source>
        <dbReference type="RuleBase" id="RU003423"/>
    </source>
</evidence>
<proteinExistence type="inferred from homology"/>
<reference evidence="10" key="1">
    <citation type="submission" date="2020-12" db="EMBL/GenBank/DDBJ databases">
        <title>Genomic characterization of non-nitrogen-fixing Frankia strains.</title>
        <authorList>
            <person name="Carlos-Shanley C."/>
            <person name="Guerra T."/>
            <person name="Hahn D."/>
        </authorList>
    </citation>
    <scope>NUCLEOTIDE SEQUENCE</scope>
    <source>
        <strain evidence="10">CN6</strain>
    </source>
</reference>
<evidence type="ECO:0000256" key="4">
    <source>
        <dbReference type="ARBA" id="ARBA00022823"/>
    </source>
</evidence>
<comment type="cofactor">
    <cofactor evidence="1 6">
        <name>(R)-lipoate</name>
        <dbReference type="ChEBI" id="CHEBI:83088"/>
    </cofactor>
</comment>
<evidence type="ECO:0000313" key="11">
    <source>
        <dbReference type="Proteomes" id="UP000604475"/>
    </source>
</evidence>
<feature type="region of interest" description="Disordered" evidence="7">
    <location>
        <begin position="256"/>
        <end position="285"/>
    </location>
</feature>
<evidence type="ECO:0000256" key="2">
    <source>
        <dbReference type="ARBA" id="ARBA00007317"/>
    </source>
</evidence>
<name>A0A937ULE8_9ACTN</name>
<keyword evidence="5 6" id="KW-0012">Acyltransferase</keyword>
<dbReference type="InterPro" id="IPR036625">
    <property type="entry name" value="E3-bd_dom_sf"/>
</dbReference>
<feature type="domain" description="Peripheral subunit-binding (PSBD)" evidence="9">
    <location>
        <begin position="212"/>
        <end position="249"/>
    </location>
</feature>
<evidence type="ECO:0000256" key="3">
    <source>
        <dbReference type="ARBA" id="ARBA00022679"/>
    </source>
</evidence>
<dbReference type="SUPFAM" id="SSF47005">
    <property type="entry name" value="Peripheral subunit-binding domain of 2-oxo acid dehydrogenase complex"/>
    <property type="match status" value="1"/>
</dbReference>